<dbReference type="EMBL" id="JACIDK010000002">
    <property type="protein sequence ID" value="MBB3890479.1"/>
    <property type="molecule type" value="Genomic_DNA"/>
</dbReference>
<evidence type="ECO:0000256" key="2">
    <source>
        <dbReference type="ARBA" id="ARBA00022552"/>
    </source>
</evidence>
<evidence type="ECO:0000256" key="6">
    <source>
        <dbReference type="HAMAP-Rule" id="MF_01877"/>
    </source>
</evidence>
<dbReference type="Pfam" id="PF23016">
    <property type="entry name" value="RsmI_C"/>
    <property type="match status" value="1"/>
</dbReference>
<dbReference type="SUPFAM" id="SSF53790">
    <property type="entry name" value="Tetrapyrrole methylase"/>
    <property type="match status" value="1"/>
</dbReference>
<comment type="caution">
    <text evidence="9">The sequence shown here is derived from an EMBL/GenBank/DDBJ whole genome shotgun (WGS) entry which is preliminary data.</text>
</comment>
<gene>
    <name evidence="6" type="primary">rsmI</name>
    <name evidence="9" type="ORF">GGQ61_001196</name>
</gene>
<name>A0A839ZXM8_9CAUL</name>
<protein>
    <recommendedName>
        <fullName evidence="6">Ribosomal RNA small subunit methyltransferase I</fullName>
        <ecNumber evidence="6">2.1.1.198</ecNumber>
    </recommendedName>
    <alternativeName>
        <fullName evidence="6">16S rRNA 2'-O-ribose C1402 methyltransferase</fullName>
    </alternativeName>
    <alternativeName>
        <fullName evidence="6">rRNA (cytidine-2'-O-)-methyltransferase RsmI</fullName>
    </alternativeName>
</protein>
<dbReference type="Gene3D" id="3.40.1010.10">
    <property type="entry name" value="Cobalt-precorrin-4 Transmethylase, Domain 1"/>
    <property type="match status" value="1"/>
</dbReference>
<evidence type="ECO:0000256" key="1">
    <source>
        <dbReference type="ARBA" id="ARBA00022490"/>
    </source>
</evidence>
<dbReference type="PIRSF" id="PIRSF005917">
    <property type="entry name" value="MTase_YraL"/>
    <property type="match status" value="1"/>
</dbReference>
<dbReference type="InterPro" id="IPR014776">
    <property type="entry name" value="4pyrrole_Mease_sub2"/>
</dbReference>
<dbReference type="GO" id="GO:0005737">
    <property type="term" value="C:cytoplasm"/>
    <property type="evidence" value="ECO:0007669"/>
    <property type="project" value="UniProtKB-SubCell"/>
</dbReference>
<keyword evidence="1 6" id="KW-0963">Cytoplasm</keyword>
<evidence type="ECO:0000256" key="4">
    <source>
        <dbReference type="ARBA" id="ARBA00022679"/>
    </source>
</evidence>
<dbReference type="Proteomes" id="UP000530564">
    <property type="component" value="Unassembled WGS sequence"/>
</dbReference>
<organism evidence="9 10">
    <name type="scientific">Phenylobacterium haematophilum</name>
    <dbReference type="NCBI Taxonomy" id="98513"/>
    <lineage>
        <taxon>Bacteria</taxon>
        <taxon>Pseudomonadati</taxon>
        <taxon>Pseudomonadota</taxon>
        <taxon>Alphaproteobacteria</taxon>
        <taxon>Caulobacterales</taxon>
        <taxon>Caulobacteraceae</taxon>
        <taxon>Phenylobacterium</taxon>
    </lineage>
</organism>
<keyword evidence="10" id="KW-1185">Reference proteome</keyword>
<dbReference type="NCBIfam" id="TIGR00096">
    <property type="entry name" value="16S rRNA (cytidine(1402)-2'-O)-methyltransferase"/>
    <property type="match status" value="1"/>
</dbReference>
<dbReference type="AlphaFoldDB" id="A0A839ZXM8"/>
<feature type="domain" description="RsmI HTH" evidence="8">
    <location>
        <begin position="242"/>
        <end position="286"/>
    </location>
</feature>
<dbReference type="Pfam" id="PF00590">
    <property type="entry name" value="TP_methylase"/>
    <property type="match status" value="1"/>
</dbReference>
<dbReference type="EC" id="2.1.1.198" evidence="6"/>
<dbReference type="InterPro" id="IPR018063">
    <property type="entry name" value="SAM_MeTrfase_RsmI_CS"/>
</dbReference>
<feature type="domain" description="Tetrapyrrole methylase" evidence="7">
    <location>
        <begin position="19"/>
        <end position="215"/>
    </location>
</feature>
<dbReference type="RefSeq" id="WP_183770678.1">
    <property type="nucleotide sequence ID" value="NZ_JACIDK010000002.1"/>
</dbReference>
<keyword evidence="5 6" id="KW-0949">S-adenosyl-L-methionine</keyword>
<evidence type="ECO:0000259" key="8">
    <source>
        <dbReference type="Pfam" id="PF23016"/>
    </source>
</evidence>
<evidence type="ECO:0000313" key="9">
    <source>
        <dbReference type="EMBL" id="MBB3890479.1"/>
    </source>
</evidence>
<dbReference type="InterPro" id="IPR035996">
    <property type="entry name" value="4pyrrol_Methylase_sf"/>
</dbReference>
<accession>A0A839ZXM8</accession>
<evidence type="ECO:0000256" key="5">
    <source>
        <dbReference type="ARBA" id="ARBA00022691"/>
    </source>
</evidence>
<keyword evidence="4 6" id="KW-0808">Transferase</keyword>
<proteinExistence type="inferred from homology"/>
<keyword evidence="3 6" id="KW-0489">Methyltransferase</keyword>
<comment type="function">
    <text evidence="6">Catalyzes the 2'-O-methylation of the ribose of cytidine 1402 (C1402) in 16S rRNA.</text>
</comment>
<comment type="similarity">
    <text evidence="6">Belongs to the methyltransferase superfamily. RsmI family.</text>
</comment>
<keyword evidence="2 6" id="KW-0698">rRNA processing</keyword>
<evidence type="ECO:0000313" key="10">
    <source>
        <dbReference type="Proteomes" id="UP000530564"/>
    </source>
</evidence>
<dbReference type="GO" id="GO:0070677">
    <property type="term" value="F:rRNA (cytosine-2'-O-)-methyltransferase activity"/>
    <property type="evidence" value="ECO:0007669"/>
    <property type="project" value="UniProtKB-UniRule"/>
</dbReference>
<dbReference type="HAMAP" id="MF_01877">
    <property type="entry name" value="16SrRNA_methyltr_I"/>
    <property type="match status" value="1"/>
</dbReference>
<dbReference type="InterPro" id="IPR000878">
    <property type="entry name" value="4pyrrol_Mease"/>
</dbReference>
<dbReference type="InterPro" id="IPR053910">
    <property type="entry name" value="RsmI_HTH"/>
</dbReference>
<dbReference type="CDD" id="cd11648">
    <property type="entry name" value="RsmI"/>
    <property type="match status" value="1"/>
</dbReference>
<dbReference type="InterPro" id="IPR014777">
    <property type="entry name" value="4pyrrole_Mease_sub1"/>
</dbReference>
<evidence type="ECO:0000256" key="3">
    <source>
        <dbReference type="ARBA" id="ARBA00022603"/>
    </source>
</evidence>
<dbReference type="FunFam" id="3.40.1010.10:FF:000007">
    <property type="entry name" value="Ribosomal RNA small subunit methyltransferase I"/>
    <property type="match status" value="1"/>
</dbReference>
<dbReference type="PANTHER" id="PTHR46111:SF1">
    <property type="entry name" value="RIBOSOMAL RNA SMALL SUBUNIT METHYLTRANSFERASE I"/>
    <property type="match status" value="1"/>
</dbReference>
<comment type="subcellular location">
    <subcellularLocation>
        <location evidence="6">Cytoplasm</location>
    </subcellularLocation>
</comment>
<comment type="catalytic activity">
    <reaction evidence="6">
        <text>cytidine(1402) in 16S rRNA + S-adenosyl-L-methionine = 2'-O-methylcytidine(1402) in 16S rRNA + S-adenosyl-L-homocysteine + H(+)</text>
        <dbReference type="Rhea" id="RHEA:42924"/>
        <dbReference type="Rhea" id="RHEA-COMP:10285"/>
        <dbReference type="Rhea" id="RHEA-COMP:10286"/>
        <dbReference type="ChEBI" id="CHEBI:15378"/>
        <dbReference type="ChEBI" id="CHEBI:57856"/>
        <dbReference type="ChEBI" id="CHEBI:59789"/>
        <dbReference type="ChEBI" id="CHEBI:74495"/>
        <dbReference type="ChEBI" id="CHEBI:82748"/>
        <dbReference type="EC" id="2.1.1.198"/>
    </reaction>
</comment>
<dbReference type="PROSITE" id="PS01296">
    <property type="entry name" value="RSMI"/>
    <property type="match status" value="1"/>
</dbReference>
<reference evidence="9 10" key="1">
    <citation type="submission" date="2020-08" db="EMBL/GenBank/DDBJ databases">
        <title>Genomic Encyclopedia of Type Strains, Phase IV (KMG-IV): sequencing the most valuable type-strain genomes for metagenomic binning, comparative biology and taxonomic classification.</title>
        <authorList>
            <person name="Goeker M."/>
        </authorList>
    </citation>
    <scope>NUCLEOTIDE SEQUENCE [LARGE SCALE GENOMIC DNA]</scope>
    <source>
        <strain evidence="9 10">DSM 21793</strain>
    </source>
</reference>
<evidence type="ECO:0000259" key="7">
    <source>
        <dbReference type="Pfam" id="PF00590"/>
    </source>
</evidence>
<dbReference type="Gene3D" id="3.30.950.10">
    <property type="entry name" value="Methyltransferase, Cobalt-precorrin-4 Transmethylase, Domain 2"/>
    <property type="match status" value="1"/>
</dbReference>
<sequence>MSRHPPPPALSEAPLDPGLYVVATPIGNLRDITLRALDVLAGCDLVLAEDTRVAAKLLSAYGLSKKVERYDEHSAERSGPKALALLAQGGRLAQISDAGTPLVSDPGFRLVREALAQGSAVYPIPGASALLAGLAVAGLPTDRFLFAGFPPPKSAARKAFFEELAGIRATLVFFEGGSRLASSLADMAAVFGPREAAVARELTKLYETVTRAPLDVLAADPKMDFPKGELVILVGPGREEAATAADADTALADALTRLKPADAAAEVAKALGLPRRDLYRRAMELKQK</sequence>
<dbReference type="PANTHER" id="PTHR46111">
    <property type="entry name" value="RIBOSOMAL RNA SMALL SUBUNIT METHYLTRANSFERASE I"/>
    <property type="match status" value="1"/>
</dbReference>
<dbReference type="InterPro" id="IPR008189">
    <property type="entry name" value="rRNA_ssu_MeTfrase_I"/>
</dbReference>